<sequence length="277" mass="30937">MDHDFDDAVSFDPDFFDRGLFDIGLIDPGLFGSGSLDPGSLDPGSLAPGLLNSDAYAYLPQEGDFGGTEAFVWSNPEQQETATENSQTSPLVQVSTYGYFPTNNALYENDALNGSALRSQPINVPTAEQGIREMGFLPSTQNKDTEELLTSSAPLSSANRDLAVSHDEEILTKHTTSKGQKKPKGSFKCTFPGCSRKKEFNRNYELQRHMKKHEAKVQYDCPVISCNRNGPRAFYRGDKMLAHKKRELFEYREQILRLDPPFAWNVIFDDLLAVQGH</sequence>
<dbReference type="EMBL" id="ML978718">
    <property type="protein sequence ID" value="KAF2088034.1"/>
    <property type="molecule type" value="Genomic_DNA"/>
</dbReference>
<reference evidence="3" key="1">
    <citation type="journal article" date="2020" name="Stud. Mycol.">
        <title>101 Dothideomycetes genomes: a test case for predicting lifestyles and emergence of pathogens.</title>
        <authorList>
            <person name="Haridas S."/>
            <person name="Albert R."/>
            <person name="Binder M."/>
            <person name="Bloem J."/>
            <person name="Labutti K."/>
            <person name="Salamov A."/>
            <person name="Andreopoulos B."/>
            <person name="Baker S."/>
            <person name="Barry K."/>
            <person name="Bills G."/>
            <person name="Bluhm B."/>
            <person name="Cannon C."/>
            <person name="Castanera R."/>
            <person name="Culley D."/>
            <person name="Daum C."/>
            <person name="Ezra D."/>
            <person name="Gonzalez J."/>
            <person name="Henrissat B."/>
            <person name="Kuo A."/>
            <person name="Liang C."/>
            <person name="Lipzen A."/>
            <person name="Lutzoni F."/>
            <person name="Magnuson J."/>
            <person name="Mondo S."/>
            <person name="Nolan M."/>
            <person name="Ohm R."/>
            <person name="Pangilinan J."/>
            <person name="Park H.-J."/>
            <person name="Ramirez L."/>
            <person name="Alfaro M."/>
            <person name="Sun H."/>
            <person name="Tritt A."/>
            <person name="Yoshinaga Y."/>
            <person name="Zwiers L.-H."/>
            <person name="Turgeon B."/>
            <person name="Goodwin S."/>
            <person name="Spatafora J."/>
            <person name="Crous P."/>
            <person name="Grigoriev I."/>
        </authorList>
    </citation>
    <scope>NUCLEOTIDE SEQUENCE</scope>
    <source>
        <strain evidence="3">CBS 121410</strain>
    </source>
</reference>
<evidence type="ECO:0000256" key="1">
    <source>
        <dbReference type="SAM" id="MobiDB-lite"/>
    </source>
</evidence>
<comment type="caution">
    <text evidence="3">The sequence shown here is derived from an EMBL/GenBank/DDBJ whole genome shotgun (WGS) entry which is preliminary data.</text>
</comment>
<dbReference type="InterPro" id="IPR013087">
    <property type="entry name" value="Znf_C2H2_type"/>
</dbReference>
<feature type="compositionally biased region" description="Polar residues" evidence="1">
    <location>
        <begin position="138"/>
        <end position="156"/>
    </location>
</feature>
<dbReference type="AlphaFoldDB" id="A0A9P4LXT1"/>
<dbReference type="Gene3D" id="3.30.160.60">
    <property type="entry name" value="Classic Zinc Finger"/>
    <property type="match status" value="1"/>
</dbReference>
<dbReference type="Proteomes" id="UP000799776">
    <property type="component" value="Unassembled WGS sequence"/>
</dbReference>
<evidence type="ECO:0000313" key="3">
    <source>
        <dbReference type="EMBL" id="KAF2088034.1"/>
    </source>
</evidence>
<gene>
    <name evidence="3" type="ORF">K490DRAFT_65314</name>
</gene>
<organism evidence="3 4">
    <name type="scientific">Saccharata proteae CBS 121410</name>
    <dbReference type="NCBI Taxonomy" id="1314787"/>
    <lineage>
        <taxon>Eukaryota</taxon>
        <taxon>Fungi</taxon>
        <taxon>Dikarya</taxon>
        <taxon>Ascomycota</taxon>
        <taxon>Pezizomycotina</taxon>
        <taxon>Dothideomycetes</taxon>
        <taxon>Dothideomycetes incertae sedis</taxon>
        <taxon>Botryosphaeriales</taxon>
        <taxon>Saccharataceae</taxon>
        <taxon>Saccharata</taxon>
    </lineage>
</organism>
<feature type="region of interest" description="Disordered" evidence="1">
    <location>
        <begin position="137"/>
        <end position="156"/>
    </location>
</feature>
<protein>
    <recommendedName>
        <fullName evidence="2">C2H2-type domain-containing protein</fullName>
    </recommendedName>
</protein>
<dbReference type="OrthoDB" id="3939438at2759"/>
<evidence type="ECO:0000259" key="2">
    <source>
        <dbReference type="SMART" id="SM00355"/>
    </source>
</evidence>
<name>A0A9P4LXT1_9PEZI</name>
<proteinExistence type="predicted"/>
<evidence type="ECO:0000313" key="4">
    <source>
        <dbReference type="Proteomes" id="UP000799776"/>
    </source>
</evidence>
<dbReference type="SMART" id="SM00355">
    <property type="entry name" value="ZnF_C2H2"/>
    <property type="match status" value="1"/>
</dbReference>
<keyword evidence="4" id="KW-1185">Reference proteome</keyword>
<feature type="domain" description="C2H2-type" evidence="2">
    <location>
        <begin position="187"/>
        <end position="213"/>
    </location>
</feature>
<accession>A0A9P4LXT1</accession>